<dbReference type="Proteomes" id="UP000484015">
    <property type="component" value="Unassembled WGS sequence"/>
</dbReference>
<comment type="caution">
    <text evidence="1">The sequence shown here is derived from an EMBL/GenBank/DDBJ whole genome shotgun (WGS) entry which is preliminary data.</text>
</comment>
<sequence length="65" mass="7271">MHQFATIACGTQFRTFDQGAVAAHEVKPVKPLSPAGFDGIYEVKVLLAIHDTKRYRTGKMPVYMM</sequence>
<evidence type="ECO:0000313" key="2">
    <source>
        <dbReference type="Proteomes" id="UP000484015"/>
    </source>
</evidence>
<evidence type="ECO:0000313" key="1">
    <source>
        <dbReference type="EMBL" id="MTW05385.1"/>
    </source>
</evidence>
<proteinExistence type="predicted"/>
<dbReference type="RefSeq" id="WP_155441738.1">
    <property type="nucleotide sequence ID" value="NZ_WNLA01000024.1"/>
</dbReference>
<keyword evidence="2" id="KW-1185">Reference proteome</keyword>
<gene>
    <name evidence="1" type="ORF">GM668_25210</name>
</gene>
<organism evidence="1 2">
    <name type="scientific">Pseudoduganella ginsengisoli</name>
    <dbReference type="NCBI Taxonomy" id="1462440"/>
    <lineage>
        <taxon>Bacteria</taxon>
        <taxon>Pseudomonadati</taxon>
        <taxon>Pseudomonadota</taxon>
        <taxon>Betaproteobacteria</taxon>
        <taxon>Burkholderiales</taxon>
        <taxon>Oxalobacteraceae</taxon>
        <taxon>Telluria group</taxon>
        <taxon>Pseudoduganella</taxon>
    </lineage>
</organism>
<name>A0A6L6Q708_9BURK</name>
<protein>
    <submittedName>
        <fullName evidence="1">Uncharacterized protein</fullName>
    </submittedName>
</protein>
<dbReference type="AlphaFoldDB" id="A0A6L6Q708"/>
<dbReference type="EMBL" id="WNLA01000024">
    <property type="protein sequence ID" value="MTW05385.1"/>
    <property type="molecule type" value="Genomic_DNA"/>
</dbReference>
<accession>A0A6L6Q708</accession>
<reference evidence="1 2" key="1">
    <citation type="submission" date="2019-11" db="EMBL/GenBank/DDBJ databases">
        <title>Type strains purchased from KCTC, JCM and DSMZ.</title>
        <authorList>
            <person name="Lu H."/>
        </authorList>
    </citation>
    <scope>NUCLEOTIDE SEQUENCE [LARGE SCALE GENOMIC DNA]</scope>
    <source>
        <strain evidence="1 2">KCTC 42409</strain>
    </source>
</reference>